<gene>
    <name evidence="6" type="ordered locus">TUZN_0840</name>
</gene>
<dbReference type="KEGG" id="tuz:TUZN_0840"/>
<comment type="similarity">
    <text evidence="1">In the C-terminal section; belongs to the trehalose phosphatase family.</text>
</comment>
<dbReference type="GO" id="GO:0005829">
    <property type="term" value="C:cytosol"/>
    <property type="evidence" value="ECO:0007669"/>
    <property type="project" value="TreeGrafter"/>
</dbReference>
<dbReference type="SUPFAM" id="SSF53756">
    <property type="entry name" value="UDP-Glycosyltransferase/glycogen phosphorylase"/>
    <property type="match status" value="1"/>
</dbReference>
<reference key="2">
    <citation type="submission" date="2011-03" db="EMBL/GenBank/DDBJ databases">
        <title>Complete genome sequence of the thermoacidophilic crenarchaeon Thermoproteus uzoniensis 768-20.</title>
        <authorList>
            <person name="Mardanov A.V."/>
            <person name="Gumerov V.M."/>
            <person name="Beletsky A.V."/>
            <person name="Prokofeva M.I."/>
            <person name="Bonch-Osmolovskaya E.A."/>
            <person name="Ravin N.V."/>
            <person name="Skryabin K.G."/>
        </authorList>
    </citation>
    <scope>NUCLEOTIDE SEQUENCE</scope>
    <source>
        <strain>768-20</strain>
    </source>
</reference>
<dbReference type="GO" id="GO:0004805">
    <property type="term" value="F:trehalose-phosphatase activity"/>
    <property type="evidence" value="ECO:0007669"/>
    <property type="project" value="TreeGrafter"/>
</dbReference>
<dbReference type="Gene3D" id="3.30.70.1020">
    <property type="entry name" value="Trehalose-6-phosphate phosphatase related protein, domain 2"/>
    <property type="match status" value="1"/>
</dbReference>
<dbReference type="NCBIfam" id="NF011071">
    <property type="entry name" value="PRK14501.1"/>
    <property type="match status" value="1"/>
</dbReference>
<dbReference type="InterPro" id="IPR003337">
    <property type="entry name" value="Trehalose_PPase"/>
</dbReference>
<dbReference type="eggNOG" id="arCOG02831">
    <property type="taxonomic scope" value="Archaea"/>
</dbReference>
<dbReference type="Gene3D" id="3.40.50.2000">
    <property type="entry name" value="Glycogen Phosphorylase B"/>
    <property type="match status" value="2"/>
</dbReference>
<dbReference type="CDD" id="cd03788">
    <property type="entry name" value="GT20_TPS"/>
    <property type="match status" value="1"/>
</dbReference>
<name>F2L5F5_THEU7</name>
<dbReference type="HOGENOM" id="CLU_002351_3_3_2"/>
<dbReference type="EC" id="2.4.1.15" evidence="5"/>
<dbReference type="InterPro" id="IPR036412">
    <property type="entry name" value="HAD-like_sf"/>
</dbReference>
<dbReference type="EMBL" id="CP002590">
    <property type="protein sequence ID" value="AEA12326.1"/>
    <property type="molecule type" value="Genomic_DNA"/>
</dbReference>
<dbReference type="PANTHER" id="PTHR10788:SF106">
    <property type="entry name" value="BCDNA.GH08860"/>
    <property type="match status" value="1"/>
</dbReference>
<dbReference type="AlphaFoldDB" id="F2L5F5"/>
<dbReference type="SUPFAM" id="SSF56784">
    <property type="entry name" value="HAD-like"/>
    <property type="match status" value="1"/>
</dbReference>
<evidence type="ECO:0000256" key="2">
    <source>
        <dbReference type="ARBA" id="ARBA00022676"/>
    </source>
</evidence>
<proteinExistence type="inferred from homology"/>
<dbReference type="NCBIfam" id="TIGR02400">
    <property type="entry name" value="trehalose_OtsA"/>
    <property type="match status" value="1"/>
</dbReference>
<dbReference type="GO" id="GO:0005992">
    <property type="term" value="P:trehalose biosynthetic process"/>
    <property type="evidence" value="ECO:0007669"/>
    <property type="project" value="UniProtKB-UniRule"/>
</dbReference>
<protein>
    <recommendedName>
        <fullName evidence="5">Alpha,alpha-trehalose-phosphate synthase</fullName>
        <ecNumber evidence="5">2.4.1.15</ecNumber>
    </recommendedName>
</protein>
<comment type="catalytic activity">
    <reaction evidence="4">
        <text>D-glucose 6-phosphate + UDP-alpha-D-glucose = alpha,alpha-trehalose 6-phosphate + UDP + H(+)</text>
        <dbReference type="Rhea" id="RHEA:18889"/>
        <dbReference type="ChEBI" id="CHEBI:15378"/>
        <dbReference type="ChEBI" id="CHEBI:58223"/>
        <dbReference type="ChEBI" id="CHEBI:58429"/>
        <dbReference type="ChEBI" id="CHEBI:58885"/>
        <dbReference type="ChEBI" id="CHEBI:61548"/>
        <dbReference type="EC" id="2.4.1.15"/>
    </reaction>
</comment>
<accession>F2L5F5</accession>
<dbReference type="Pfam" id="PF00982">
    <property type="entry name" value="Glyco_transf_20"/>
    <property type="match status" value="1"/>
</dbReference>
<evidence type="ECO:0000256" key="3">
    <source>
        <dbReference type="ARBA" id="ARBA00022679"/>
    </source>
</evidence>
<dbReference type="InterPro" id="IPR012766">
    <property type="entry name" value="Trehalose_OtsA"/>
</dbReference>
<dbReference type="NCBIfam" id="TIGR01484">
    <property type="entry name" value="HAD-SF-IIB"/>
    <property type="match status" value="1"/>
</dbReference>
<dbReference type="Proteomes" id="UP000008138">
    <property type="component" value="Chromosome"/>
</dbReference>
<dbReference type="InterPro" id="IPR006379">
    <property type="entry name" value="HAD-SF_hydro_IIB"/>
</dbReference>
<evidence type="ECO:0000256" key="5">
    <source>
        <dbReference type="NCBIfam" id="TIGR02400"/>
    </source>
</evidence>
<dbReference type="InterPro" id="IPR023214">
    <property type="entry name" value="HAD_sf"/>
</dbReference>
<evidence type="ECO:0000313" key="7">
    <source>
        <dbReference type="Proteomes" id="UP000008138"/>
    </source>
</evidence>
<dbReference type="Gene3D" id="3.40.50.1000">
    <property type="entry name" value="HAD superfamily/HAD-like"/>
    <property type="match status" value="1"/>
</dbReference>
<dbReference type="PANTHER" id="PTHR10788">
    <property type="entry name" value="TREHALOSE-6-PHOSPHATE SYNTHASE"/>
    <property type="match status" value="1"/>
</dbReference>
<evidence type="ECO:0000256" key="4">
    <source>
        <dbReference type="ARBA" id="ARBA00048039"/>
    </source>
</evidence>
<evidence type="ECO:0000313" key="6">
    <source>
        <dbReference type="EMBL" id="AEA12326.1"/>
    </source>
</evidence>
<reference evidence="6 7" key="1">
    <citation type="journal article" date="2011" name="J. Bacteriol.">
        <title>Complete genome sequence of the thermoacidophilic crenarchaeon Thermoproteus uzoniensis 768-20.</title>
        <authorList>
            <person name="Mardanov A.V."/>
            <person name="Gumerov V.M."/>
            <person name="Beletsky A.V."/>
            <person name="Prokofeva M.I."/>
            <person name="Bonch-Osmolovskaya E.A."/>
            <person name="Ravin N.V."/>
            <person name="Skryabin K.G."/>
        </authorList>
    </citation>
    <scope>NUCLEOTIDE SEQUENCE [LARGE SCALE GENOMIC DNA]</scope>
    <source>
        <strain evidence="6 7">768-20</strain>
    </source>
</reference>
<dbReference type="GO" id="GO:0003825">
    <property type="term" value="F:alpha,alpha-trehalose-phosphate synthase (UDP-forming) activity"/>
    <property type="evidence" value="ECO:0007669"/>
    <property type="project" value="UniProtKB-UniRule"/>
</dbReference>
<dbReference type="STRING" id="999630.TUZN_0840"/>
<dbReference type="CDD" id="cd01627">
    <property type="entry name" value="HAD_TPP"/>
    <property type="match status" value="1"/>
</dbReference>
<sequence>MTVAVKDGEVSVRESVGGLATAMKTLLAATDGGRALGFDGVLWVGWPGLAGDALDPKISEALRSQGLEPVPLGRDEVEKFYEGFCNSTLWPLFHGFTTYTVYRDDFWDSYVSVNKKFADVLASVAKPDDYVWVHDYHFMLLPLYLRGQMPDLGVGFFLHIPFPPPEILQLMPSSWRNEILDGLLASDLVGFHTHEYSYNFVRSVVRFLGYGVELDVVKSRHGYTKVGVFPIGVDYERFHNSGADPQVAKEIEEVRRLLKGLKVVFSIDRLDYTKGVINRVYAWERFLKSRPEWRRKASFVLVVVPSRAGVPQYEAMKRQIDMEVGRINGELGELDWVPIIYLYRFLPTPTLLAMYNLADVALITPLKDGMNLVSKEYVASRRDCRGVLILSETAGAAKELTEAIIVNPNDVEGMAKAIEKALTMPEEEQCRRIQEMQRKLKAQDVVKWGVDFIQSLMGARLERAERERRLATAIPLEGEELDRMAAAYRSAPVRLLFLDYDGTLVPLYPYAYQAVPDEELLHLLAELARQGGTYVVVVSGRPKDFLDSWFGKLPVYLIAEHGFWLKEPGGGWAPTARVDLSWKLKVRKVMEEFVERVPGTYIEEKESSIAWHYRNAEPEAGERAALELADSLTAMLTGSGVVVMRGKKVVEVKPAGVSKGTAARSLVELKRPDFVLAAGDDETDETMFAALPQTAYTVKVGPGRSLAKYYLPNYKALRSVLKRLVESQH</sequence>
<dbReference type="InterPro" id="IPR001830">
    <property type="entry name" value="Glyco_trans_20"/>
</dbReference>
<organism evidence="6 7">
    <name type="scientific">Thermoproteus uzoniensis (strain 768-20)</name>
    <dbReference type="NCBI Taxonomy" id="999630"/>
    <lineage>
        <taxon>Archaea</taxon>
        <taxon>Thermoproteota</taxon>
        <taxon>Thermoprotei</taxon>
        <taxon>Thermoproteales</taxon>
        <taxon>Thermoproteaceae</taxon>
        <taxon>Thermoproteus</taxon>
    </lineage>
</organism>
<dbReference type="Pfam" id="PF02358">
    <property type="entry name" value="Trehalose_PPase"/>
    <property type="match status" value="1"/>
</dbReference>
<keyword evidence="3" id="KW-0808">Transferase</keyword>
<dbReference type="NCBIfam" id="TIGR00685">
    <property type="entry name" value="T6PP"/>
    <property type="match status" value="1"/>
</dbReference>
<keyword evidence="7" id="KW-1185">Reference proteome</keyword>
<evidence type="ECO:0000256" key="1">
    <source>
        <dbReference type="ARBA" id="ARBA00006330"/>
    </source>
</evidence>
<keyword evidence="2" id="KW-0328">Glycosyltransferase</keyword>